<dbReference type="GO" id="GO:0005886">
    <property type="term" value="C:plasma membrane"/>
    <property type="evidence" value="ECO:0007669"/>
    <property type="project" value="TreeGrafter"/>
</dbReference>
<accession>A0A411PJH8</accession>
<keyword evidence="5" id="KW-0812">Transmembrane</keyword>
<dbReference type="EC" id="2.7.7.65" evidence="2"/>
<comment type="cofactor">
    <cofactor evidence="1">
        <name>Mg(2+)</name>
        <dbReference type="ChEBI" id="CHEBI:18420"/>
    </cofactor>
</comment>
<feature type="transmembrane region" description="Helical" evidence="5">
    <location>
        <begin position="392"/>
        <end position="413"/>
    </location>
</feature>
<dbReference type="SUPFAM" id="SSF55073">
    <property type="entry name" value="Nucleotide cyclase"/>
    <property type="match status" value="1"/>
</dbReference>
<sequence>MIIAKHFLILKILCWRHNGLNAKGLFALVSLFIITIWIGFFATWAQATAPDNINTAKHNAANQIEHSPKVASSPQASFVPLRLTADSITKIDLQDWLYIHKTQEISKLPSILSEPISQWQALKQDANHRIGVKNIWVAMSIYNPDDEMLSRIIALDNPLLDSIKLYHFIDGKITNFERMGDTLPFNQRPLHSNIFLYPFDIEPQQTHTFYLRIDTKGNMNLPMTLWSPNDLTETMESSNLLHGIQIGMLLAIAVFSLFIALASGSYSYSYYCGYVLGISLMIITLHGVGFQFIWPESPKLQQHVLIIILPIILAFSLMFTEKVLQLKYRNINMLRTCRILAVSSLALSLLLPLIDYSVSLYIVFITIMVTLSWMAGVALVQSLSGIRNATLYFIARLGLLTGGMVSGLLYFGILDLNWKLQTPVTFGLTFEVIIMAAVLAIRYNEERKDKLRIQQKALEQAERIRQNREEAVRIEEETNERLENMVQERTLELEVTLRELNDVNQKLTEQSTTDPLTGVKNRHAFDKRLVAEGRISRRQQTPMGLLMVDIDKFKPINDQYGHLAGDSTIQAIAKTLSAQIKRPTDLVSRFGGEEFAIILPNTTKQGAMVVAEQMRKAVSELQIHWQGQSFPLTISIGVCVAIIEDETHPMQLLDQADKALYDAKRSGRNKVCYFEQTTE</sequence>
<dbReference type="Proteomes" id="UP000291106">
    <property type="component" value="Chromosome"/>
</dbReference>
<dbReference type="SMART" id="SM00267">
    <property type="entry name" value="GGDEF"/>
    <property type="match status" value="1"/>
</dbReference>
<dbReference type="Pfam" id="PF07695">
    <property type="entry name" value="7TMR-DISM_7TM"/>
    <property type="match status" value="1"/>
</dbReference>
<keyword evidence="5" id="KW-1133">Transmembrane helix</keyword>
<feature type="coiled-coil region" evidence="4">
    <location>
        <begin position="444"/>
        <end position="510"/>
    </location>
</feature>
<dbReference type="InterPro" id="IPR043128">
    <property type="entry name" value="Rev_trsase/Diguanyl_cyclase"/>
</dbReference>
<dbReference type="Pfam" id="PF00990">
    <property type="entry name" value="GGDEF"/>
    <property type="match status" value="1"/>
</dbReference>
<feature type="transmembrane region" description="Helical" evidence="5">
    <location>
        <begin position="360"/>
        <end position="380"/>
    </location>
</feature>
<dbReference type="GO" id="GO:1902201">
    <property type="term" value="P:negative regulation of bacterial-type flagellum-dependent cell motility"/>
    <property type="evidence" value="ECO:0007669"/>
    <property type="project" value="TreeGrafter"/>
</dbReference>
<evidence type="ECO:0000313" key="8">
    <source>
        <dbReference type="Proteomes" id="UP000291106"/>
    </source>
</evidence>
<dbReference type="PROSITE" id="PS50887">
    <property type="entry name" value="GGDEF"/>
    <property type="match status" value="1"/>
</dbReference>
<dbReference type="GO" id="GO:0052621">
    <property type="term" value="F:diguanylate cyclase activity"/>
    <property type="evidence" value="ECO:0007669"/>
    <property type="project" value="UniProtKB-EC"/>
</dbReference>
<dbReference type="InterPro" id="IPR029787">
    <property type="entry name" value="Nucleotide_cyclase"/>
</dbReference>
<dbReference type="GO" id="GO:0043709">
    <property type="term" value="P:cell adhesion involved in single-species biofilm formation"/>
    <property type="evidence" value="ECO:0007669"/>
    <property type="project" value="TreeGrafter"/>
</dbReference>
<feature type="transmembrane region" description="Helical" evidence="5">
    <location>
        <begin position="240"/>
        <end position="262"/>
    </location>
</feature>
<dbReference type="Pfam" id="PF07696">
    <property type="entry name" value="7TMR-DISMED2"/>
    <property type="match status" value="1"/>
</dbReference>
<keyword evidence="5" id="KW-0472">Membrane</keyword>
<dbReference type="CDD" id="cd01949">
    <property type="entry name" value="GGDEF"/>
    <property type="match status" value="1"/>
</dbReference>
<dbReference type="InterPro" id="IPR011623">
    <property type="entry name" value="7TMR_DISM_rcpt_extracell_dom1"/>
</dbReference>
<reference evidence="7 8" key="1">
    <citation type="submission" date="2019-02" db="EMBL/GenBank/DDBJ databases">
        <title>Shewanella sp. D4-2 isolated from Dokdo Island.</title>
        <authorList>
            <person name="Baek K."/>
        </authorList>
    </citation>
    <scope>NUCLEOTIDE SEQUENCE [LARGE SCALE GENOMIC DNA]</scope>
    <source>
        <strain evidence="7 8">D4-2</strain>
    </source>
</reference>
<dbReference type="OrthoDB" id="5289013at2"/>
<dbReference type="KEGG" id="smai:EXU30_13365"/>
<evidence type="ECO:0000256" key="5">
    <source>
        <dbReference type="SAM" id="Phobius"/>
    </source>
</evidence>
<dbReference type="InterPro" id="IPR011622">
    <property type="entry name" value="7TMR_DISM_rcpt_extracell_dom2"/>
</dbReference>
<dbReference type="Gene3D" id="2.60.40.2380">
    <property type="match status" value="1"/>
</dbReference>
<feature type="transmembrane region" description="Helical" evidence="5">
    <location>
        <begin position="425"/>
        <end position="443"/>
    </location>
</feature>
<keyword evidence="8" id="KW-1185">Reference proteome</keyword>
<protein>
    <recommendedName>
        <fullName evidence="2">diguanylate cyclase</fullName>
        <ecNumber evidence="2">2.7.7.65</ecNumber>
    </recommendedName>
</protein>
<feature type="transmembrane region" description="Helical" evidence="5">
    <location>
        <begin position="300"/>
        <end position="320"/>
    </location>
</feature>
<gene>
    <name evidence="7" type="ORF">EXU30_13365</name>
</gene>
<dbReference type="PANTHER" id="PTHR45138:SF9">
    <property type="entry name" value="DIGUANYLATE CYCLASE DGCM-RELATED"/>
    <property type="match status" value="1"/>
</dbReference>
<feature type="domain" description="GGDEF" evidence="6">
    <location>
        <begin position="541"/>
        <end position="676"/>
    </location>
</feature>
<proteinExistence type="predicted"/>
<name>A0A411PJH8_9GAMM</name>
<keyword evidence="4" id="KW-0175">Coiled coil</keyword>
<evidence type="ECO:0000259" key="6">
    <source>
        <dbReference type="PROSITE" id="PS50887"/>
    </source>
</evidence>
<dbReference type="FunFam" id="3.30.70.270:FF:000001">
    <property type="entry name" value="Diguanylate cyclase domain protein"/>
    <property type="match status" value="1"/>
</dbReference>
<dbReference type="Gene3D" id="3.30.70.270">
    <property type="match status" value="1"/>
</dbReference>
<dbReference type="InterPro" id="IPR050469">
    <property type="entry name" value="Diguanylate_Cyclase"/>
</dbReference>
<dbReference type="NCBIfam" id="TIGR00254">
    <property type="entry name" value="GGDEF"/>
    <property type="match status" value="1"/>
</dbReference>
<dbReference type="InterPro" id="IPR000160">
    <property type="entry name" value="GGDEF_dom"/>
</dbReference>
<evidence type="ECO:0000313" key="7">
    <source>
        <dbReference type="EMBL" id="QBF83572.1"/>
    </source>
</evidence>
<evidence type="ECO:0000256" key="2">
    <source>
        <dbReference type="ARBA" id="ARBA00012528"/>
    </source>
</evidence>
<dbReference type="AlphaFoldDB" id="A0A411PJH8"/>
<evidence type="ECO:0000256" key="1">
    <source>
        <dbReference type="ARBA" id="ARBA00001946"/>
    </source>
</evidence>
<evidence type="ECO:0000256" key="4">
    <source>
        <dbReference type="SAM" id="Coils"/>
    </source>
</evidence>
<feature type="transmembrane region" description="Helical" evidence="5">
    <location>
        <begin position="274"/>
        <end position="294"/>
    </location>
</feature>
<dbReference type="EMBL" id="CP036200">
    <property type="protein sequence ID" value="QBF83572.1"/>
    <property type="molecule type" value="Genomic_DNA"/>
</dbReference>
<organism evidence="7 8">
    <name type="scientific">Shewanella maritima</name>
    <dbReference type="NCBI Taxonomy" id="2520507"/>
    <lineage>
        <taxon>Bacteria</taxon>
        <taxon>Pseudomonadati</taxon>
        <taxon>Pseudomonadota</taxon>
        <taxon>Gammaproteobacteria</taxon>
        <taxon>Alteromonadales</taxon>
        <taxon>Shewanellaceae</taxon>
        <taxon>Shewanella</taxon>
    </lineage>
</organism>
<evidence type="ECO:0000256" key="3">
    <source>
        <dbReference type="ARBA" id="ARBA00034247"/>
    </source>
</evidence>
<feature type="transmembrane region" description="Helical" evidence="5">
    <location>
        <begin position="25"/>
        <end position="45"/>
    </location>
</feature>
<comment type="catalytic activity">
    <reaction evidence="3">
        <text>2 GTP = 3',3'-c-di-GMP + 2 diphosphate</text>
        <dbReference type="Rhea" id="RHEA:24898"/>
        <dbReference type="ChEBI" id="CHEBI:33019"/>
        <dbReference type="ChEBI" id="CHEBI:37565"/>
        <dbReference type="ChEBI" id="CHEBI:58805"/>
        <dbReference type="EC" id="2.7.7.65"/>
    </reaction>
</comment>
<feature type="transmembrane region" description="Helical" evidence="5">
    <location>
        <begin position="332"/>
        <end position="354"/>
    </location>
</feature>
<dbReference type="PANTHER" id="PTHR45138">
    <property type="entry name" value="REGULATORY COMPONENTS OF SENSORY TRANSDUCTION SYSTEM"/>
    <property type="match status" value="1"/>
</dbReference>